<feature type="transmembrane region" description="Helical" evidence="6">
    <location>
        <begin position="98"/>
        <end position="117"/>
    </location>
</feature>
<evidence type="ECO:0000313" key="8">
    <source>
        <dbReference type="EMBL" id="GAA0312905.1"/>
    </source>
</evidence>
<dbReference type="InterPro" id="IPR037185">
    <property type="entry name" value="EmrE-like"/>
</dbReference>
<comment type="subcellular location">
    <subcellularLocation>
        <location evidence="1">Membrane</location>
        <topology evidence="1">Multi-pass membrane protein</topology>
    </subcellularLocation>
</comment>
<feature type="transmembrane region" description="Helical" evidence="6">
    <location>
        <begin position="162"/>
        <end position="179"/>
    </location>
</feature>
<dbReference type="InterPro" id="IPR000620">
    <property type="entry name" value="EamA_dom"/>
</dbReference>
<feature type="domain" description="EamA" evidence="7">
    <location>
        <begin position="157"/>
        <end position="293"/>
    </location>
</feature>
<reference evidence="8 9" key="1">
    <citation type="journal article" date="2019" name="Int. J. Syst. Evol. Microbiol.">
        <title>The Global Catalogue of Microorganisms (GCM) 10K type strain sequencing project: providing services to taxonomists for standard genome sequencing and annotation.</title>
        <authorList>
            <consortium name="The Broad Institute Genomics Platform"/>
            <consortium name="The Broad Institute Genome Sequencing Center for Infectious Disease"/>
            <person name="Wu L."/>
            <person name="Ma J."/>
        </authorList>
    </citation>
    <scope>NUCLEOTIDE SEQUENCE [LARGE SCALE GENOMIC DNA]</scope>
    <source>
        <strain evidence="8 9">JCM 16343</strain>
    </source>
</reference>
<dbReference type="PANTHER" id="PTHR32322:SF2">
    <property type="entry name" value="EAMA DOMAIN-CONTAINING PROTEIN"/>
    <property type="match status" value="1"/>
</dbReference>
<comment type="similarity">
    <text evidence="2">Belongs to the EamA transporter family.</text>
</comment>
<feature type="transmembrane region" description="Helical" evidence="6">
    <location>
        <begin position="69"/>
        <end position="92"/>
    </location>
</feature>
<accession>A0ABN0VNG8</accession>
<evidence type="ECO:0000256" key="6">
    <source>
        <dbReference type="SAM" id="Phobius"/>
    </source>
</evidence>
<feature type="transmembrane region" description="Helical" evidence="6">
    <location>
        <begin position="186"/>
        <end position="206"/>
    </location>
</feature>
<evidence type="ECO:0000313" key="9">
    <source>
        <dbReference type="Proteomes" id="UP001501787"/>
    </source>
</evidence>
<proteinExistence type="inferred from homology"/>
<dbReference type="Proteomes" id="UP001501787">
    <property type="component" value="Unassembled WGS sequence"/>
</dbReference>
<evidence type="ECO:0000259" key="7">
    <source>
        <dbReference type="Pfam" id="PF00892"/>
    </source>
</evidence>
<name>A0ABN0VNG8_9GAMM</name>
<evidence type="ECO:0000256" key="3">
    <source>
        <dbReference type="ARBA" id="ARBA00022692"/>
    </source>
</evidence>
<keyword evidence="5 6" id="KW-0472">Membrane</keyword>
<keyword evidence="9" id="KW-1185">Reference proteome</keyword>
<dbReference type="PANTHER" id="PTHR32322">
    <property type="entry name" value="INNER MEMBRANE TRANSPORTER"/>
    <property type="match status" value="1"/>
</dbReference>
<dbReference type="SUPFAM" id="SSF103481">
    <property type="entry name" value="Multidrug resistance efflux transporter EmrE"/>
    <property type="match status" value="2"/>
</dbReference>
<feature type="transmembrane region" description="Helical" evidence="6">
    <location>
        <begin position="254"/>
        <end position="272"/>
    </location>
</feature>
<feature type="transmembrane region" description="Helical" evidence="6">
    <location>
        <begin position="35"/>
        <end position="57"/>
    </location>
</feature>
<feature type="transmembrane region" description="Helical" evidence="6">
    <location>
        <begin position="218"/>
        <end position="242"/>
    </location>
</feature>
<sequence length="310" mass="33634">MYFSETIKAIVLLLICTAFWGATFPIGKHALTEVHALTLILWRFGLAAVSIGLYFLWRRTPIPKLSARQWLAAITVSMVGIGGLNICLFTGLELTNPNNGALVMALSPLMTSLIGCVDDKKLPTRAMCVSLAVSLFGVLLVLTQGDFARLLAFEFNRGDKLIVLGMLFWSLYTHFTQYISRFMPMVMYIFIGMVSAVIMTLVVLNVTHSAQPIQESLAISPSVLADLLFIGILGTVAGYFLWISGVNQLGAPKAALFFNFVPVFAAIVSLAYGQHTSALQLMGMAVVIAGLLLPQLSARRQAAAAEPCKI</sequence>
<dbReference type="Pfam" id="PF00892">
    <property type="entry name" value="EamA"/>
    <property type="match status" value="2"/>
</dbReference>
<organism evidence="8 9">
    <name type="scientific">Psychrobacter aestuarii</name>
    <dbReference type="NCBI Taxonomy" id="556327"/>
    <lineage>
        <taxon>Bacteria</taxon>
        <taxon>Pseudomonadati</taxon>
        <taxon>Pseudomonadota</taxon>
        <taxon>Gammaproteobacteria</taxon>
        <taxon>Moraxellales</taxon>
        <taxon>Moraxellaceae</taxon>
        <taxon>Psychrobacter</taxon>
    </lineage>
</organism>
<keyword evidence="3 6" id="KW-0812">Transmembrane</keyword>
<gene>
    <name evidence="8" type="ORF">GCM10009129_07790</name>
</gene>
<dbReference type="InterPro" id="IPR050638">
    <property type="entry name" value="AA-Vitamin_Transporters"/>
</dbReference>
<evidence type="ECO:0000256" key="4">
    <source>
        <dbReference type="ARBA" id="ARBA00022989"/>
    </source>
</evidence>
<feature type="transmembrane region" description="Helical" evidence="6">
    <location>
        <begin position="278"/>
        <end position="296"/>
    </location>
</feature>
<evidence type="ECO:0000256" key="5">
    <source>
        <dbReference type="ARBA" id="ARBA00023136"/>
    </source>
</evidence>
<dbReference type="RefSeq" id="WP_201503737.1">
    <property type="nucleotide sequence ID" value="NZ_BAAAFR010000001.1"/>
</dbReference>
<evidence type="ECO:0000256" key="2">
    <source>
        <dbReference type="ARBA" id="ARBA00007362"/>
    </source>
</evidence>
<keyword evidence="4 6" id="KW-1133">Transmembrane helix</keyword>
<feature type="domain" description="EamA" evidence="7">
    <location>
        <begin position="8"/>
        <end position="142"/>
    </location>
</feature>
<comment type="caution">
    <text evidence="8">The sequence shown here is derived from an EMBL/GenBank/DDBJ whole genome shotgun (WGS) entry which is preliminary data.</text>
</comment>
<dbReference type="EMBL" id="BAAAFR010000001">
    <property type="protein sequence ID" value="GAA0312905.1"/>
    <property type="molecule type" value="Genomic_DNA"/>
</dbReference>
<evidence type="ECO:0000256" key="1">
    <source>
        <dbReference type="ARBA" id="ARBA00004141"/>
    </source>
</evidence>
<protein>
    <submittedName>
        <fullName evidence="8">EamA family transporter</fullName>
    </submittedName>
</protein>
<feature type="transmembrane region" description="Helical" evidence="6">
    <location>
        <begin position="124"/>
        <end position="142"/>
    </location>
</feature>